<organism evidence="1 2">
    <name type="scientific">Meloidogyne floridensis</name>
    <dbReference type="NCBI Taxonomy" id="298350"/>
    <lineage>
        <taxon>Eukaryota</taxon>
        <taxon>Metazoa</taxon>
        <taxon>Ecdysozoa</taxon>
        <taxon>Nematoda</taxon>
        <taxon>Chromadorea</taxon>
        <taxon>Rhabditida</taxon>
        <taxon>Tylenchina</taxon>
        <taxon>Tylenchomorpha</taxon>
        <taxon>Tylenchoidea</taxon>
        <taxon>Meloidogynidae</taxon>
        <taxon>Meloidogyninae</taxon>
        <taxon>Meloidogyne</taxon>
    </lineage>
</organism>
<name>A0A915NRR4_9BILA</name>
<proteinExistence type="predicted"/>
<keyword evidence="1" id="KW-1185">Reference proteome</keyword>
<accession>A0A915NRR4</accession>
<evidence type="ECO:0000313" key="2">
    <source>
        <dbReference type="WBParaSite" id="scf7180000421253.g6555"/>
    </source>
</evidence>
<dbReference type="Proteomes" id="UP000887560">
    <property type="component" value="Unplaced"/>
</dbReference>
<protein>
    <submittedName>
        <fullName evidence="2">Uncharacterized protein</fullName>
    </submittedName>
</protein>
<dbReference type="WBParaSite" id="scf7180000421253.g6555">
    <property type="protein sequence ID" value="scf7180000421253.g6555"/>
    <property type="gene ID" value="scf7180000421253.g6555"/>
</dbReference>
<evidence type="ECO:0000313" key="1">
    <source>
        <dbReference type="Proteomes" id="UP000887560"/>
    </source>
</evidence>
<dbReference type="AlphaFoldDB" id="A0A915NRR4"/>
<reference evidence="2" key="1">
    <citation type="submission" date="2022-11" db="UniProtKB">
        <authorList>
            <consortium name="WormBaseParasite"/>
        </authorList>
    </citation>
    <scope>IDENTIFICATION</scope>
</reference>
<sequence>MRITITLLEQKIFERKNFVNKIFEKEKNSLKETLKDMAKEDEENQFMKIEIIEDKMGIIEKMFKLYYNTTMDNLNKFSLKLFGDTAIKTLAEFYLMLKSVDGDSGHDFESLRNIINKFEAIQNKIILNGQFSSEVIYLIERLHLHAINNLIPAKFENRNIEKSEFASKLYSLCLEDSAKAINEIKGMKIKLRKIMPQLMFPWLEMQKPIIFRLDIIESSYKLELYKIIISNRTEEEKREKALIRIEIAYVFENLFKLEKDNLSELSSFWDKNIKTNEPNRNKIELLQQYWLEHWENHWNNSDHGKQTSKLVTISQPNNLFLIEKHAVAIKLLTVHFDEFCELIRQRGTKSQIMQLFKLDYNKINSILELKDVKTLKTMDDFAFALLKLG</sequence>